<reference evidence="1" key="1">
    <citation type="submission" date="2014-11" db="EMBL/GenBank/DDBJ databases">
        <authorList>
            <person name="Amaro Gonzalez C."/>
        </authorList>
    </citation>
    <scope>NUCLEOTIDE SEQUENCE</scope>
</reference>
<proteinExistence type="predicted"/>
<name>A0A0E9WQX7_ANGAN</name>
<protein>
    <submittedName>
        <fullName evidence="1">Uncharacterized protein</fullName>
    </submittedName>
</protein>
<organism evidence="1">
    <name type="scientific">Anguilla anguilla</name>
    <name type="common">European freshwater eel</name>
    <name type="synonym">Muraena anguilla</name>
    <dbReference type="NCBI Taxonomy" id="7936"/>
    <lineage>
        <taxon>Eukaryota</taxon>
        <taxon>Metazoa</taxon>
        <taxon>Chordata</taxon>
        <taxon>Craniata</taxon>
        <taxon>Vertebrata</taxon>
        <taxon>Euteleostomi</taxon>
        <taxon>Actinopterygii</taxon>
        <taxon>Neopterygii</taxon>
        <taxon>Teleostei</taxon>
        <taxon>Anguilliformes</taxon>
        <taxon>Anguillidae</taxon>
        <taxon>Anguilla</taxon>
    </lineage>
</organism>
<reference evidence="1" key="2">
    <citation type="journal article" date="2015" name="Fish Shellfish Immunol.">
        <title>Early steps in the European eel (Anguilla anguilla)-Vibrio vulnificus interaction in the gills: Role of the RtxA13 toxin.</title>
        <authorList>
            <person name="Callol A."/>
            <person name="Pajuelo D."/>
            <person name="Ebbesson L."/>
            <person name="Teles M."/>
            <person name="MacKenzie S."/>
            <person name="Amaro C."/>
        </authorList>
    </citation>
    <scope>NUCLEOTIDE SEQUENCE</scope>
</reference>
<accession>A0A0E9WQX7</accession>
<dbReference type="AlphaFoldDB" id="A0A0E9WQX7"/>
<evidence type="ECO:0000313" key="1">
    <source>
        <dbReference type="EMBL" id="JAH91975.1"/>
    </source>
</evidence>
<dbReference type="EMBL" id="GBXM01016602">
    <property type="protein sequence ID" value="JAH91975.1"/>
    <property type="molecule type" value="Transcribed_RNA"/>
</dbReference>
<sequence>MNLYDFVLHDDALIGYCCQTVYRLSVCPSVLPPLVYYDPLHSLCMPPDATPRWQNYRGKGGIKNNKLFFPF</sequence>